<evidence type="ECO:0000313" key="1">
    <source>
        <dbReference type="EMBL" id="PSL23622.1"/>
    </source>
</evidence>
<name>A0A2P8FPG7_9BACT</name>
<gene>
    <name evidence="1" type="ORF">CLV60_116178</name>
</gene>
<dbReference type="AlphaFoldDB" id="A0A2P8FPG7"/>
<protein>
    <submittedName>
        <fullName evidence="1">Uncharacterized protein</fullName>
    </submittedName>
</protein>
<dbReference type="EMBL" id="PYAS01000016">
    <property type="protein sequence ID" value="PSL23622.1"/>
    <property type="molecule type" value="Genomic_DNA"/>
</dbReference>
<comment type="caution">
    <text evidence="1">The sequence shown here is derived from an EMBL/GenBank/DDBJ whole genome shotgun (WGS) entry which is preliminary data.</text>
</comment>
<proteinExistence type="predicted"/>
<sequence>MLVALFLTLSKLRDLDENLTFGPFFVSICLPQRRIVVQKYNWDFIKQILRGLFFERKCRKFRNWLRFRNLNV</sequence>
<accession>A0A2P8FPG7</accession>
<organism evidence="1 2">
    <name type="scientific">Dyadobacter jiangsuensis</name>
    <dbReference type="NCBI Taxonomy" id="1591085"/>
    <lineage>
        <taxon>Bacteria</taxon>
        <taxon>Pseudomonadati</taxon>
        <taxon>Bacteroidota</taxon>
        <taxon>Cytophagia</taxon>
        <taxon>Cytophagales</taxon>
        <taxon>Spirosomataceae</taxon>
        <taxon>Dyadobacter</taxon>
    </lineage>
</organism>
<dbReference type="Proteomes" id="UP000241964">
    <property type="component" value="Unassembled WGS sequence"/>
</dbReference>
<evidence type="ECO:0000313" key="2">
    <source>
        <dbReference type="Proteomes" id="UP000241964"/>
    </source>
</evidence>
<keyword evidence="2" id="KW-1185">Reference proteome</keyword>
<reference evidence="1 2" key="1">
    <citation type="submission" date="2018-03" db="EMBL/GenBank/DDBJ databases">
        <title>Genomic Encyclopedia of Archaeal and Bacterial Type Strains, Phase II (KMG-II): from individual species to whole genera.</title>
        <authorList>
            <person name="Goeker M."/>
        </authorList>
    </citation>
    <scope>NUCLEOTIDE SEQUENCE [LARGE SCALE GENOMIC DNA]</scope>
    <source>
        <strain evidence="1 2">DSM 29057</strain>
    </source>
</reference>